<dbReference type="GO" id="GO:0008199">
    <property type="term" value="F:ferric iron binding"/>
    <property type="evidence" value="ECO:0007669"/>
    <property type="project" value="InterPro"/>
</dbReference>
<sequence>MAVAKKPAVAKPKSKAAPKAAQPKPKGDGLSINTSVDRGAREKVAEALTKAVADSYTLYVKTLGVHWNVQGANFYGLHKLTDEQYNELHQAADEIAERIRALGKLVPTGGETFRSLTVIDNEAPHGTTPQMIKQLVLDNETAARRMSEFAELAEEAGDLFSHDMLVARIGVHEQNAWMLRSSLGE</sequence>
<dbReference type="SUPFAM" id="SSF47240">
    <property type="entry name" value="Ferritin-like"/>
    <property type="match status" value="1"/>
</dbReference>
<dbReference type="AlphaFoldDB" id="A0A1I1VHH9"/>
<accession>A0A1I1VHH9</accession>
<reference evidence="6" key="1">
    <citation type="submission" date="2016-10" db="EMBL/GenBank/DDBJ databases">
        <authorList>
            <person name="Varghese N."/>
            <person name="Submissions S."/>
        </authorList>
    </citation>
    <scope>NUCLEOTIDE SEQUENCE [LARGE SCALE GENOMIC DNA]</scope>
    <source>
        <strain evidence="6">JCM 2783</strain>
    </source>
</reference>
<comment type="similarity">
    <text evidence="1 2">Belongs to the Dps family.</text>
</comment>
<dbReference type="InterPro" id="IPR009078">
    <property type="entry name" value="Ferritin-like_SF"/>
</dbReference>
<dbReference type="GO" id="GO:0016722">
    <property type="term" value="F:oxidoreductase activity, acting on metal ions"/>
    <property type="evidence" value="ECO:0007669"/>
    <property type="project" value="InterPro"/>
</dbReference>
<evidence type="ECO:0000313" key="5">
    <source>
        <dbReference type="EMBL" id="SFD79970.1"/>
    </source>
</evidence>
<dbReference type="CDD" id="cd01043">
    <property type="entry name" value="DPS"/>
    <property type="match status" value="1"/>
</dbReference>
<dbReference type="PANTHER" id="PTHR42932">
    <property type="entry name" value="GENERAL STRESS PROTEIN 20U"/>
    <property type="match status" value="1"/>
</dbReference>
<evidence type="ECO:0000256" key="2">
    <source>
        <dbReference type="RuleBase" id="RU003875"/>
    </source>
</evidence>
<dbReference type="InterPro" id="IPR023188">
    <property type="entry name" value="DPS_DNA-bd_CS"/>
</dbReference>
<evidence type="ECO:0000256" key="1">
    <source>
        <dbReference type="ARBA" id="ARBA00009497"/>
    </source>
</evidence>
<proteinExistence type="inferred from homology"/>
<dbReference type="Pfam" id="PF00210">
    <property type="entry name" value="Ferritin"/>
    <property type="match status" value="1"/>
</dbReference>
<evidence type="ECO:0000256" key="3">
    <source>
        <dbReference type="SAM" id="MobiDB-lite"/>
    </source>
</evidence>
<dbReference type="PIRSF" id="PIRSF005900">
    <property type="entry name" value="Dps"/>
    <property type="match status" value="1"/>
</dbReference>
<keyword evidence="5" id="KW-0238">DNA-binding</keyword>
<feature type="region of interest" description="Disordered" evidence="3">
    <location>
        <begin position="1"/>
        <end position="34"/>
    </location>
</feature>
<dbReference type="InterPro" id="IPR012347">
    <property type="entry name" value="Ferritin-like"/>
</dbReference>
<dbReference type="PANTHER" id="PTHR42932:SF3">
    <property type="entry name" value="DNA PROTECTION DURING STARVATION PROTEIN"/>
    <property type="match status" value="1"/>
</dbReference>
<keyword evidence="6" id="KW-1185">Reference proteome</keyword>
<evidence type="ECO:0000259" key="4">
    <source>
        <dbReference type="Pfam" id="PF00210"/>
    </source>
</evidence>
<feature type="domain" description="Ferritin/DPS" evidence="4">
    <location>
        <begin position="46"/>
        <end position="184"/>
    </location>
</feature>
<organism evidence="5 6">
    <name type="scientific">Pseudomonas straminea</name>
    <dbReference type="NCBI Taxonomy" id="47882"/>
    <lineage>
        <taxon>Bacteria</taxon>
        <taxon>Pseudomonadati</taxon>
        <taxon>Pseudomonadota</taxon>
        <taxon>Gammaproteobacteria</taxon>
        <taxon>Pseudomonadales</taxon>
        <taxon>Pseudomonadaceae</taxon>
        <taxon>Phytopseudomonas</taxon>
    </lineage>
</organism>
<dbReference type="PROSITE" id="PS00818">
    <property type="entry name" value="DPS_1"/>
    <property type="match status" value="1"/>
</dbReference>
<dbReference type="InterPro" id="IPR002177">
    <property type="entry name" value="DPS_DNA-bd"/>
</dbReference>
<feature type="compositionally biased region" description="Low complexity" evidence="3">
    <location>
        <begin position="1"/>
        <end position="24"/>
    </location>
</feature>
<dbReference type="PRINTS" id="PR01346">
    <property type="entry name" value="HELNAPAPROT"/>
</dbReference>
<name>A0A1I1VHH9_PSEOC</name>
<dbReference type="Gene3D" id="1.20.1260.10">
    <property type="match status" value="1"/>
</dbReference>
<protein>
    <submittedName>
        <fullName evidence="5">Starvation-inducible DNA-binding protein</fullName>
    </submittedName>
</protein>
<dbReference type="GO" id="GO:0003677">
    <property type="term" value="F:DNA binding"/>
    <property type="evidence" value="ECO:0007669"/>
    <property type="project" value="UniProtKB-KW"/>
</dbReference>
<dbReference type="Proteomes" id="UP000243950">
    <property type="component" value="Unassembled WGS sequence"/>
</dbReference>
<dbReference type="RefSeq" id="WP_093503842.1">
    <property type="nucleotide sequence ID" value="NZ_BSSG01000003.1"/>
</dbReference>
<evidence type="ECO:0000313" key="6">
    <source>
        <dbReference type="Proteomes" id="UP000243950"/>
    </source>
</evidence>
<dbReference type="InterPro" id="IPR008331">
    <property type="entry name" value="Ferritin_DPS_dom"/>
</dbReference>
<dbReference type="EMBL" id="FOMO01000004">
    <property type="protein sequence ID" value="SFD79970.1"/>
    <property type="molecule type" value="Genomic_DNA"/>
</dbReference>
<gene>
    <name evidence="5" type="ORF">SAMN05216372_104192</name>
</gene>